<proteinExistence type="predicted"/>
<dbReference type="STRING" id="40149.A0A0E0ELA6"/>
<keyword evidence="3" id="KW-0472">Membrane</keyword>
<feature type="compositionally biased region" description="Low complexity" evidence="2">
    <location>
        <begin position="17"/>
        <end position="29"/>
    </location>
</feature>
<dbReference type="eggNOG" id="ENOG502RY48">
    <property type="taxonomic scope" value="Eukaryota"/>
</dbReference>
<feature type="coiled-coil region" evidence="1">
    <location>
        <begin position="47"/>
        <end position="78"/>
    </location>
</feature>
<dbReference type="HOGENOM" id="CLU_020188_5_3_1"/>
<dbReference type="AlphaFoldDB" id="A0A0E0ELA6"/>
<evidence type="ECO:0000256" key="2">
    <source>
        <dbReference type="SAM" id="MobiDB-lite"/>
    </source>
</evidence>
<dbReference type="PANTHER" id="PTHR31170">
    <property type="entry name" value="BNAC04G53230D PROTEIN"/>
    <property type="match status" value="1"/>
</dbReference>
<dbReference type="PANTHER" id="PTHR31170:SF25">
    <property type="entry name" value="BNAA09G04570D PROTEIN"/>
    <property type="match status" value="1"/>
</dbReference>
<feature type="transmembrane region" description="Helical" evidence="3">
    <location>
        <begin position="468"/>
        <end position="492"/>
    </location>
</feature>
<organism evidence="4">
    <name type="scientific">Oryza meridionalis</name>
    <dbReference type="NCBI Taxonomy" id="40149"/>
    <lineage>
        <taxon>Eukaryota</taxon>
        <taxon>Viridiplantae</taxon>
        <taxon>Streptophyta</taxon>
        <taxon>Embryophyta</taxon>
        <taxon>Tracheophyta</taxon>
        <taxon>Spermatophyta</taxon>
        <taxon>Magnoliopsida</taxon>
        <taxon>Liliopsida</taxon>
        <taxon>Poales</taxon>
        <taxon>Poaceae</taxon>
        <taxon>BOP clade</taxon>
        <taxon>Oryzoideae</taxon>
        <taxon>Oryzeae</taxon>
        <taxon>Oryzinae</taxon>
        <taxon>Oryza</taxon>
    </lineage>
</organism>
<dbReference type="EnsemblPlants" id="OMERI08G11650.1">
    <property type="protein sequence ID" value="OMERI08G11650.1"/>
    <property type="gene ID" value="OMERI08G11650"/>
</dbReference>
<evidence type="ECO:0000256" key="3">
    <source>
        <dbReference type="SAM" id="Phobius"/>
    </source>
</evidence>
<keyword evidence="1" id="KW-0175">Coiled coil</keyword>
<protein>
    <submittedName>
        <fullName evidence="4">Uncharacterized protein</fullName>
    </submittedName>
</protein>
<keyword evidence="3" id="KW-1133">Transmembrane helix</keyword>
<dbReference type="InterPro" id="IPR004158">
    <property type="entry name" value="DUF247_pln"/>
</dbReference>
<keyword evidence="5" id="KW-1185">Reference proteome</keyword>
<evidence type="ECO:0000256" key="1">
    <source>
        <dbReference type="SAM" id="Coils"/>
    </source>
</evidence>
<sequence length="502" mass="55412">MFRPEILRLSVEMTGLSNSADSAPASPNNGTEPPMMRTNGGEQMGGSEAAHIRIDEIIRRLDAAEKEAQAQVVEARREIFRVPGRHRLADEDAYQPSLFSVGPYHRHGTEEMGRNELTKVRLMKLQLGADADQAASLQRECLLSMASLEQEARRCYDGDVAMDSGEFCMMLLVDGAFLIAMLTAFGIQEQDDAPANKEEEEDSGPGTGSRTQKRVLVDGFLDLVLLENQIPFFVVHSIFGLLVDHAGTTLAKTAWNAVRNFMQHIPTASNADDVKEDCKHLVDLCHTYLRPAGWQQAAAAGGGHIQRFRTATEYRESGVRFRVRSDSEPAPRFGLLDVDFSGGVVTMSRHVIDEKMSCVFRNVLAFEQDSGAGVERDAYVTAYVVFMSQLLGSAGDVAVLSRSGVMEHSLGNDGDACALFRGLARGLAFDTDGDHYLRGVGLELNRHHGRRLNRWLAWVARRHFDNPWLILAWLAAAVLLLCTLVQTVFAVMSYRPSAKLNS</sequence>
<dbReference type="Gramene" id="OMERI08G11650.1">
    <property type="protein sequence ID" value="OMERI08G11650.1"/>
    <property type="gene ID" value="OMERI08G11650"/>
</dbReference>
<accession>A0A0E0ELA6</accession>
<keyword evidence="3" id="KW-0812">Transmembrane</keyword>
<feature type="region of interest" description="Disordered" evidence="2">
    <location>
        <begin position="191"/>
        <end position="211"/>
    </location>
</feature>
<feature type="region of interest" description="Disordered" evidence="2">
    <location>
        <begin position="15"/>
        <end position="45"/>
    </location>
</feature>
<reference evidence="4" key="1">
    <citation type="submission" date="2015-04" db="UniProtKB">
        <authorList>
            <consortium name="EnsemblPlants"/>
        </authorList>
    </citation>
    <scope>IDENTIFICATION</scope>
</reference>
<reference evidence="4" key="2">
    <citation type="submission" date="2018-05" db="EMBL/GenBank/DDBJ databases">
        <title>OmerRS3 (Oryza meridionalis Reference Sequence Version 3).</title>
        <authorList>
            <person name="Zhang J."/>
            <person name="Kudrna D."/>
            <person name="Lee S."/>
            <person name="Talag J."/>
            <person name="Welchert J."/>
            <person name="Wing R.A."/>
        </authorList>
    </citation>
    <scope>NUCLEOTIDE SEQUENCE [LARGE SCALE GENOMIC DNA]</scope>
    <source>
        <strain evidence="4">cv. OR44</strain>
    </source>
</reference>
<name>A0A0E0ELA6_9ORYZ</name>
<dbReference type="Proteomes" id="UP000008021">
    <property type="component" value="Chromosome 8"/>
</dbReference>
<evidence type="ECO:0000313" key="5">
    <source>
        <dbReference type="Proteomes" id="UP000008021"/>
    </source>
</evidence>
<evidence type="ECO:0000313" key="4">
    <source>
        <dbReference type="EnsemblPlants" id="OMERI08G11650.1"/>
    </source>
</evidence>
<dbReference type="Pfam" id="PF03140">
    <property type="entry name" value="DUF247"/>
    <property type="match status" value="1"/>
</dbReference>